<evidence type="ECO:0000256" key="2">
    <source>
        <dbReference type="SAM" id="SignalP"/>
    </source>
</evidence>
<feature type="region of interest" description="Disordered" evidence="1">
    <location>
        <begin position="91"/>
        <end position="117"/>
    </location>
</feature>
<feature type="domain" description="PepSY" evidence="3">
    <location>
        <begin position="41"/>
        <end position="93"/>
    </location>
</feature>
<feature type="signal peptide" evidence="2">
    <location>
        <begin position="1"/>
        <end position="26"/>
    </location>
</feature>
<organism evidence="4 5">
    <name type="scientific">Cupriavidus basilensis</name>
    <dbReference type="NCBI Taxonomy" id="68895"/>
    <lineage>
        <taxon>Bacteria</taxon>
        <taxon>Pseudomonadati</taxon>
        <taxon>Pseudomonadota</taxon>
        <taxon>Betaproteobacteria</taxon>
        <taxon>Burkholderiales</taxon>
        <taxon>Burkholderiaceae</taxon>
        <taxon>Cupriavidus</taxon>
    </lineage>
</organism>
<dbReference type="RefSeq" id="WP_276269560.1">
    <property type="nucleotide sequence ID" value="NZ_JARJLM010000723.1"/>
</dbReference>
<gene>
    <name evidence="4" type="ORF">P3W85_44780</name>
</gene>
<reference evidence="4 5" key="1">
    <citation type="submission" date="2023-03" db="EMBL/GenBank/DDBJ databases">
        <title>Draft assemblies of triclosan tolerant bacteria isolated from returned activated sludge.</title>
        <authorList>
            <person name="Van Hamelsveld S."/>
        </authorList>
    </citation>
    <scope>NUCLEOTIDE SEQUENCE [LARGE SCALE GENOMIC DNA]</scope>
    <source>
        <strain evidence="4 5">GW210010_S58</strain>
    </source>
</reference>
<proteinExistence type="predicted"/>
<dbReference type="Gene3D" id="3.10.450.40">
    <property type="match status" value="1"/>
</dbReference>
<sequence length="117" mass="12518">MYRFSKKTLVAAAIVAMGGAGTAAYAARYFENDVLAIANTKIPLVQAIATAEQHANGKAIRAEFDQGLYDVEVVSGGNVFDVRVDADKGTVISSAKDTGDREDDEHDDDDRGRRHGS</sequence>
<dbReference type="Pfam" id="PF03413">
    <property type="entry name" value="PepSY"/>
    <property type="match status" value="1"/>
</dbReference>
<keyword evidence="5" id="KW-1185">Reference proteome</keyword>
<name>A0ABT6B530_9BURK</name>
<evidence type="ECO:0000313" key="5">
    <source>
        <dbReference type="Proteomes" id="UP001216674"/>
    </source>
</evidence>
<feature type="chain" id="PRO_5045447932" evidence="2">
    <location>
        <begin position="27"/>
        <end position="117"/>
    </location>
</feature>
<evidence type="ECO:0000259" key="3">
    <source>
        <dbReference type="Pfam" id="PF03413"/>
    </source>
</evidence>
<dbReference type="InterPro" id="IPR025711">
    <property type="entry name" value="PepSY"/>
</dbReference>
<evidence type="ECO:0000256" key="1">
    <source>
        <dbReference type="SAM" id="MobiDB-lite"/>
    </source>
</evidence>
<dbReference type="Proteomes" id="UP001216674">
    <property type="component" value="Unassembled WGS sequence"/>
</dbReference>
<keyword evidence="2" id="KW-0732">Signal</keyword>
<protein>
    <submittedName>
        <fullName evidence="4">PepSY domain-containing protein</fullName>
    </submittedName>
</protein>
<comment type="caution">
    <text evidence="4">The sequence shown here is derived from an EMBL/GenBank/DDBJ whole genome shotgun (WGS) entry which is preliminary data.</text>
</comment>
<accession>A0ABT6B530</accession>
<dbReference type="EMBL" id="JARJLM010000723">
    <property type="protein sequence ID" value="MDF3839992.1"/>
    <property type="molecule type" value="Genomic_DNA"/>
</dbReference>
<evidence type="ECO:0000313" key="4">
    <source>
        <dbReference type="EMBL" id="MDF3839992.1"/>
    </source>
</evidence>